<protein>
    <submittedName>
        <fullName evidence="1">Uncharacterized protein</fullName>
    </submittedName>
</protein>
<dbReference type="STRING" id="1121950.SAMN02745243_01602"/>
<accession>A0A1M6MUV9</accession>
<dbReference type="EMBL" id="FQZY01000020">
    <property type="protein sequence ID" value="SHJ87159.1"/>
    <property type="molecule type" value="Genomic_DNA"/>
</dbReference>
<dbReference type="RefSeq" id="WP_073108101.1">
    <property type="nucleotide sequence ID" value="NZ_FQZY01000020.1"/>
</dbReference>
<proteinExistence type="predicted"/>
<organism evidence="1 2">
    <name type="scientific">Hespellia stercorisuis DSM 15480</name>
    <dbReference type="NCBI Taxonomy" id="1121950"/>
    <lineage>
        <taxon>Bacteria</taxon>
        <taxon>Bacillati</taxon>
        <taxon>Bacillota</taxon>
        <taxon>Clostridia</taxon>
        <taxon>Lachnospirales</taxon>
        <taxon>Lachnospiraceae</taxon>
        <taxon>Hespellia</taxon>
    </lineage>
</organism>
<name>A0A1M6MUV9_9FIRM</name>
<dbReference type="AlphaFoldDB" id="A0A1M6MUV9"/>
<evidence type="ECO:0000313" key="2">
    <source>
        <dbReference type="Proteomes" id="UP000184301"/>
    </source>
</evidence>
<gene>
    <name evidence="1" type="ORF">SAMN02745243_01602</name>
</gene>
<keyword evidence="2" id="KW-1185">Reference proteome</keyword>
<sequence>MFEKFGEFNSYAEINELAENLFNEGDTGSIKALAKENGIPDEIAKMYIGAEVPMLCDPLTAALGKIEIEAKELKPKEIMEDWVEYLKGQCMDSDIIAHQVRKTGKSLKGCIAALLSWSFKNQMPVDKDILKEAKVTAGRVTLGIPGMGRAKQIITSYYMGGDK</sequence>
<reference evidence="1 2" key="1">
    <citation type="submission" date="2016-11" db="EMBL/GenBank/DDBJ databases">
        <authorList>
            <person name="Jaros S."/>
            <person name="Januszkiewicz K."/>
            <person name="Wedrychowicz H."/>
        </authorList>
    </citation>
    <scope>NUCLEOTIDE SEQUENCE [LARGE SCALE GENOMIC DNA]</scope>
    <source>
        <strain evidence="1 2">DSM 15480</strain>
    </source>
</reference>
<evidence type="ECO:0000313" key="1">
    <source>
        <dbReference type="EMBL" id="SHJ87159.1"/>
    </source>
</evidence>
<dbReference type="OrthoDB" id="2067995at2"/>
<dbReference type="Proteomes" id="UP000184301">
    <property type="component" value="Unassembled WGS sequence"/>
</dbReference>